<dbReference type="EMBL" id="MU273598">
    <property type="protein sequence ID" value="KAI0030960.1"/>
    <property type="molecule type" value="Genomic_DNA"/>
</dbReference>
<protein>
    <submittedName>
        <fullName evidence="1">Tyrosyl-DNA phosphodiesterase-domain-containing protein</fullName>
    </submittedName>
</protein>
<sequence length="691" mass="76204">MTPAGAAFDRLRLGSSRIILNSRRTRRVQRVSIISPFFPAPTTASVHLATPPVPVVLSQLCDTGRRMSDSDQDEDLARAIALSLRESNRSSQPTAGGSKEQPEDDDARFQADLQRAITASQAVQPTRSPSPTTSITSSADTQQTPPLTELTESAPSGPSGSSSGAYNANTFLSERAQLEQARLARLKRFREQSGQTEPGERPLKRKTPSVSPDDRSLVQGKIAVGTPGLVLDGAVRQTANRHAYPGKNGEDGNLVWRLSEIIGDKSDVQLAILSSYAIQLSWIYEFFNPGTPVILVAQPATQESSGPTVKQVLPSWIRVTPVFRGGGYGVMHIKIFYKTGRLRIVIPTANLVPYDWRDIENSAFVQDLPRRASPIPHDPSADNFASTLENVLRVLNVEAGLRSHIHNDHPGIPLSSVKPGSLWCHWDFSRVTVRLIASLNGKYEGWPKVINVGHTALMKAVRDLAGITDRKGRKGSVDMSKGSSIGTYSSKWLNEFYGSCMGENPEVWLDQPKSRRDKLSFPDIKILFPTLRYVQESASGEQGGGTMFCRKNQWYGPRSPCELFHQSRSRRGKILMHSKMIITMFSDGAKTSASDSIDDDVILLDQNGNDPRSVIGWAYIGSHNFTPSAWGNLSGSAFSPVINISNYELGIVLPLYSEGDANNRACYERPPMKYLSDDRPWMQEESEYFKQ</sequence>
<keyword evidence="2" id="KW-1185">Reference proteome</keyword>
<accession>A0ACB8QH03</accession>
<name>A0ACB8QH03_9AGAM</name>
<comment type="caution">
    <text evidence="1">The sequence shown here is derived from an EMBL/GenBank/DDBJ whole genome shotgun (WGS) entry which is preliminary data.</text>
</comment>
<reference evidence="1" key="1">
    <citation type="submission" date="2021-02" db="EMBL/GenBank/DDBJ databases">
        <authorList>
            <consortium name="DOE Joint Genome Institute"/>
            <person name="Ahrendt S."/>
            <person name="Looney B.P."/>
            <person name="Miyauchi S."/>
            <person name="Morin E."/>
            <person name="Drula E."/>
            <person name="Courty P.E."/>
            <person name="Chicoki N."/>
            <person name="Fauchery L."/>
            <person name="Kohler A."/>
            <person name="Kuo A."/>
            <person name="Labutti K."/>
            <person name="Pangilinan J."/>
            <person name="Lipzen A."/>
            <person name="Riley R."/>
            <person name="Andreopoulos W."/>
            <person name="He G."/>
            <person name="Johnson J."/>
            <person name="Barry K.W."/>
            <person name="Grigoriev I.V."/>
            <person name="Nagy L."/>
            <person name="Hibbett D."/>
            <person name="Henrissat B."/>
            <person name="Matheny P.B."/>
            <person name="Labbe J."/>
            <person name="Martin F."/>
        </authorList>
    </citation>
    <scope>NUCLEOTIDE SEQUENCE</scope>
    <source>
        <strain evidence="1">EC-137</strain>
    </source>
</reference>
<reference evidence="1" key="2">
    <citation type="journal article" date="2022" name="New Phytol.">
        <title>Evolutionary transition to the ectomycorrhizal habit in the genomes of a hyperdiverse lineage of mushroom-forming fungi.</title>
        <authorList>
            <person name="Looney B."/>
            <person name="Miyauchi S."/>
            <person name="Morin E."/>
            <person name="Drula E."/>
            <person name="Courty P.E."/>
            <person name="Kohler A."/>
            <person name="Kuo A."/>
            <person name="LaButti K."/>
            <person name="Pangilinan J."/>
            <person name="Lipzen A."/>
            <person name="Riley R."/>
            <person name="Andreopoulos W."/>
            <person name="He G."/>
            <person name="Johnson J."/>
            <person name="Nolan M."/>
            <person name="Tritt A."/>
            <person name="Barry K.W."/>
            <person name="Grigoriev I.V."/>
            <person name="Nagy L.G."/>
            <person name="Hibbett D."/>
            <person name="Henrissat B."/>
            <person name="Matheny P.B."/>
            <person name="Labbe J."/>
            <person name="Martin F.M."/>
        </authorList>
    </citation>
    <scope>NUCLEOTIDE SEQUENCE</scope>
    <source>
        <strain evidence="1">EC-137</strain>
    </source>
</reference>
<gene>
    <name evidence="1" type="ORF">K488DRAFT_79334</name>
</gene>
<evidence type="ECO:0000313" key="1">
    <source>
        <dbReference type="EMBL" id="KAI0030960.1"/>
    </source>
</evidence>
<dbReference type="Proteomes" id="UP000814128">
    <property type="component" value="Unassembled WGS sequence"/>
</dbReference>
<evidence type="ECO:0000313" key="2">
    <source>
        <dbReference type="Proteomes" id="UP000814128"/>
    </source>
</evidence>
<proteinExistence type="predicted"/>
<organism evidence="1 2">
    <name type="scientific">Vararia minispora EC-137</name>
    <dbReference type="NCBI Taxonomy" id="1314806"/>
    <lineage>
        <taxon>Eukaryota</taxon>
        <taxon>Fungi</taxon>
        <taxon>Dikarya</taxon>
        <taxon>Basidiomycota</taxon>
        <taxon>Agaricomycotina</taxon>
        <taxon>Agaricomycetes</taxon>
        <taxon>Russulales</taxon>
        <taxon>Lachnocladiaceae</taxon>
        <taxon>Vararia</taxon>
    </lineage>
</organism>